<dbReference type="PANTHER" id="PTHR45527:SF1">
    <property type="entry name" value="FATTY ACID SYNTHASE"/>
    <property type="match status" value="1"/>
</dbReference>
<keyword evidence="4" id="KW-1185">Reference proteome</keyword>
<dbReference type="GO" id="GO:0044550">
    <property type="term" value="P:secondary metabolite biosynthetic process"/>
    <property type="evidence" value="ECO:0007669"/>
    <property type="project" value="TreeGrafter"/>
</dbReference>
<dbReference type="Gene3D" id="3.30.300.30">
    <property type="match status" value="1"/>
</dbReference>
<organism evidence="3 4">
    <name type="scientific">Streptomyces aurantiacus JA 4570</name>
    <dbReference type="NCBI Taxonomy" id="1286094"/>
    <lineage>
        <taxon>Bacteria</taxon>
        <taxon>Bacillati</taxon>
        <taxon>Actinomycetota</taxon>
        <taxon>Actinomycetes</taxon>
        <taxon>Kitasatosporales</taxon>
        <taxon>Streptomycetaceae</taxon>
        <taxon>Streptomyces</taxon>
        <taxon>Streptomyces aurantiacus group</taxon>
    </lineage>
</organism>
<dbReference type="PATRIC" id="fig|1286094.4.peg.2466"/>
<dbReference type="Pfam" id="PF00550">
    <property type="entry name" value="PP-binding"/>
    <property type="match status" value="1"/>
</dbReference>
<dbReference type="InterPro" id="IPR010071">
    <property type="entry name" value="AA_adenyl_dom"/>
</dbReference>
<accession>S3ZMK2</accession>
<dbReference type="Proteomes" id="UP000014629">
    <property type="component" value="Unassembled WGS sequence"/>
</dbReference>
<comment type="caution">
    <text evidence="3">The sequence shown here is derived from an EMBL/GenBank/DDBJ whole genome shotgun (WGS) entry which is preliminary data.</text>
</comment>
<dbReference type="GO" id="GO:0005737">
    <property type="term" value="C:cytoplasm"/>
    <property type="evidence" value="ECO:0007669"/>
    <property type="project" value="TreeGrafter"/>
</dbReference>
<dbReference type="SUPFAM" id="SSF47336">
    <property type="entry name" value="ACP-like"/>
    <property type="match status" value="1"/>
</dbReference>
<evidence type="ECO:0000313" key="3">
    <source>
        <dbReference type="EMBL" id="EPH44433.1"/>
    </source>
</evidence>
<dbReference type="EMBL" id="AOPZ01000098">
    <property type="protein sequence ID" value="EPH44433.1"/>
    <property type="molecule type" value="Genomic_DNA"/>
</dbReference>
<dbReference type="InterPro" id="IPR045851">
    <property type="entry name" value="AMP-bd_C_sf"/>
</dbReference>
<reference evidence="3 4" key="1">
    <citation type="submission" date="2013-02" db="EMBL/GenBank/DDBJ databases">
        <title>Draft Genome Sequence of Streptomyces aurantiacus, Which Produces Setomimycin.</title>
        <authorList>
            <person name="Gruening B.A."/>
            <person name="Praeg A."/>
            <person name="Erxleben A."/>
            <person name="Guenther S."/>
            <person name="Mueller M."/>
        </authorList>
    </citation>
    <scope>NUCLEOTIDE SEQUENCE [LARGE SCALE GENOMIC DNA]</scope>
    <source>
        <strain evidence="3 4">JA 4570</strain>
    </source>
</reference>
<protein>
    <submittedName>
        <fullName evidence="3">Putative Dimodular nonribosomal peptide synthase</fullName>
    </submittedName>
</protein>
<dbReference type="InterPro" id="IPR000873">
    <property type="entry name" value="AMP-dep_synth/lig_dom"/>
</dbReference>
<evidence type="ECO:0000259" key="2">
    <source>
        <dbReference type="PROSITE" id="PS50075"/>
    </source>
</evidence>
<dbReference type="GO" id="GO:0031177">
    <property type="term" value="F:phosphopantetheine binding"/>
    <property type="evidence" value="ECO:0007669"/>
    <property type="project" value="TreeGrafter"/>
</dbReference>
<dbReference type="PROSITE" id="PS50075">
    <property type="entry name" value="CARRIER"/>
    <property type="match status" value="1"/>
</dbReference>
<feature type="compositionally biased region" description="Basic and acidic residues" evidence="1">
    <location>
        <begin position="583"/>
        <end position="597"/>
    </location>
</feature>
<feature type="region of interest" description="Disordered" evidence="1">
    <location>
        <begin position="580"/>
        <end position="615"/>
    </location>
</feature>
<dbReference type="InterPro" id="IPR025110">
    <property type="entry name" value="AMP-bd_C"/>
</dbReference>
<name>S3ZMK2_9ACTN</name>
<dbReference type="InterPro" id="IPR042099">
    <property type="entry name" value="ANL_N_sf"/>
</dbReference>
<dbReference type="PROSITE" id="PS00455">
    <property type="entry name" value="AMP_BINDING"/>
    <property type="match status" value="1"/>
</dbReference>
<dbReference type="PANTHER" id="PTHR45527">
    <property type="entry name" value="NONRIBOSOMAL PEPTIDE SYNTHETASE"/>
    <property type="match status" value="1"/>
</dbReference>
<dbReference type="Gene3D" id="3.40.50.12780">
    <property type="entry name" value="N-terminal domain of ligase-like"/>
    <property type="match status" value="1"/>
</dbReference>
<sequence>MPDRTAIVVGPRALTYRELDEASAALAARLTAAGVRPGRTAVLYQRQTVEVVVGMVAAARIGAAWCVVNPGHPVELLRALLDDVDCGAVVFDPADPATSAGAVAALGARARGAAPVLLEQGGPRPAGPPADDVVSVPGNAPAYVITTSGSTGVPKAVVITVDNLAALLEFSDYPYDESHLVAFSAMRLTWDGSLHFTLRPLTLGGTAVLPGEDELSDADAAARLARTWRATHLAATPSFYRLMLPGMASFGAHLRLVVLGGEALPVPLAERHREVLPGVDLRNVYGPTETTVISLAHPVREAAAGSVVPIGRPFGACTAYVLDERLMPVVPGRVGELYIGGPHVAAGYAARPAQTAERFVADLFTGQPGERMYRTGDLALVNSDGEVEFRGRADGQMKVRGARIERRAVESVLESHPAVSQAVVLGVPSEHGETTLAAFWAPAEAATVLPGTRELLTYCAERLVAQAVPERLIALGAFPLAPSGKVDEAALRALLTDPLAGAAAGGRQRWTPVQRSLAEIWAAVLQHDDFGLDDVFFQVGGNSRRVVELHVRMEGVWPGVLRVGRLFDLRTVAEQAEALEAGRAPRAEQQGRPRPDDDVADSPGTGTDGPVLFEI</sequence>
<evidence type="ECO:0000256" key="1">
    <source>
        <dbReference type="SAM" id="MobiDB-lite"/>
    </source>
</evidence>
<dbReference type="AlphaFoldDB" id="S3ZMK2"/>
<dbReference type="Gene3D" id="1.10.1200.10">
    <property type="entry name" value="ACP-like"/>
    <property type="match status" value="1"/>
</dbReference>
<gene>
    <name evidence="3" type="ORF">STRAU_2493</name>
</gene>
<proteinExistence type="predicted"/>
<dbReference type="GO" id="GO:0043041">
    <property type="term" value="P:amino acid activation for nonribosomal peptide biosynthetic process"/>
    <property type="evidence" value="ECO:0007669"/>
    <property type="project" value="TreeGrafter"/>
</dbReference>
<dbReference type="NCBIfam" id="TIGR01733">
    <property type="entry name" value="AA-adenyl-dom"/>
    <property type="match status" value="1"/>
</dbReference>
<dbReference type="Pfam" id="PF13193">
    <property type="entry name" value="AMP-binding_C"/>
    <property type="match status" value="1"/>
</dbReference>
<dbReference type="Pfam" id="PF00501">
    <property type="entry name" value="AMP-binding"/>
    <property type="match status" value="1"/>
</dbReference>
<dbReference type="InterPro" id="IPR009081">
    <property type="entry name" value="PP-bd_ACP"/>
</dbReference>
<dbReference type="InterPro" id="IPR020845">
    <property type="entry name" value="AMP-binding_CS"/>
</dbReference>
<dbReference type="SUPFAM" id="SSF56801">
    <property type="entry name" value="Acetyl-CoA synthetase-like"/>
    <property type="match status" value="1"/>
</dbReference>
<feature type="domain" description="Carrier" evidence="2">
    <location>
        <begin position="508"/>
        <end position="583"/>
    </location>
</feature>
<evidence type="ECO:0000313" key="4">
    <source>
        <dbReference type="Proteomes" id="UP000014629"/>
    </source>
</evidence>
<dbReference type="InterPro" id="IPR036736">
    <property type="entry name" value="ACP-like_sf"/>
</dbReference>